<dbReference type="Gene3D" id="3.20.20.100">
    <property type="entry name" value="NADP-dependent oxidoreductase domain"/>
    <property type="match status" value="1"/>
</dbReference>
<dbReference type="Pfam" id="PF00248">
    <property type="entry name" value="Aldo_ket_red"/>
    <property type="match status" value="1"/>
</dbReference>
<dbReference type="RefSeq" id="WP_184108737.1">
    <property type="nucleotide sequence ID" value="NZ_BNAJ01000001.1"/>
</dbReference>
<reference evidence="3 4" key="1">
    <citation type="submission" date="2020-08" db="EMBL/GenBank/DDBJ databases">
        <title>Genomic Encyclopedia of Type Strains, Phase IV (KMG-IV): sequencing the most valuable type-strain genomes for metagenomic binning, comparative biology and taxonomic classification.</title>
        <authorList>
            <person name="Goeker M."/>
        </authorList>
    </citation>
    <scope>NUCLEOTIDE SEQUENCE [LARGE SCALE GENOMIC DNA]</scope>
    <source>
        <strain evidence="3 4">DSM 27521</strain>
    </source>
</reference>
<dbReference type="SUPFAM" id="SSF51430">
    <property type="entry name" value="NAD(P)-linked oxidoreductase"/>
    <property type="match status" value="1"/>
</dbReference>
<dbReference type="Proteomes" id="UP000539473">
    <property type="component" value="Unassembled WGS sequence"/>
</dbReference>
<dbReference type="GO" id="GO:0016491">
    <property type="term" value="F:oxidoreductase activity"/>
    <property type="evidence" value="ECO:0007669"/>
    <property type="project" value="UniProtKB-KW"/>
</dbReference>
<dbReference type="PANTHER" id="PTHR43625">
    <property type="entry name" value="AFLATOXIN B1 ALDEHYDE REDUCTASE"/>
    <property type="match status" value="1"/>
</dbReference>
<dbReference type="AlphaFoldDB" id="A0A7W8NLE1"/>
<sequence>MTNSTTLNAAQSGTFQIGGDLSVNRLGFGAMRVTGDGIWGEPADRSGALATLRRLPDLGVNFIDTADSYGPAVSEELIREALHPYDAVVIATKGGLTRTGPNVWIPVGRPEYLKQQAYISRRRLGVDVIDLWQLHRIDPKVPRDEQFGAIRELMDEGVIRHAGLSEVGVEEIEAARKVFPVATVQNLYNLVNRKSEDVVEYCARETIGFIPWFPLAAGSLAREGSVLSDVAGRVNASPSQVALAWVLRRSPVMLPIPGTGKVAHLEENVAAAALELSDEDFRTLDEVGQAEWAKESQQQA</sequence>
<dbReference type="InterPro" id="IPR020471">
    <property type="entry name" value="AKR"/>
</dbReference>
<evidence type="ECO:0000259" key="2">
    <source>
        <dbReference type="Pfam" id="PF00248"/>
    </source>
</evidence>
<evidence type="ECO:0000313" key="3">
    <source>
        <dbReference type="EMBL" id="MBB5374629.1"/>
    </source>
</evidence>
<protein>
    <submittedName>
        <fullName evidence="3">Aryl-alcohol dehydrogenase-like predicted oxidoreductase</fullName>
    </submittedName>
</protein>
<dbReference type="PANTHER" id="PTHR43625:SF40">
    <property type="entry name" value="ALDO-KETO REDUCTASE YAKC [NADP(+)]"/>
    <property type="match status" value="1"/>
</dbReference>
<organism evidence="3 4">
    <name type="scientific">Deinococcus metalli</name>
    <dbReference type="NCBI Taxonomy" id="1141878"/>
    <lineage>
        <taxon>Bacteria</taxon>
        <taxon>Thermotogati</taxon>
        <taxon>Deinococcota</taxon>
        <taxon>Deinococci</taxon>
        <taxon>Deinococcales</taxon>
        <taxon>Deinococcaceae</taxon>
        <taxon>Deinococcus</taxon>
    </lineage>
</organism>
<gene>
    <name evidence="3" type="ORF">HNQ07_000073</name>
</gene>
<accession>A0A7W8NLE1</accession>
<dbReference type="PRINTS" id="PR00069">
    <property type="entry name" value="ALDKETRDTASE"/>
</dbReference>
<dbReference type="GO" id="GO:0005737">
    <property type="term" value="C:cytoplasm"/>
    <property type="evidence" value="ECO:0007669"/>
    <property type="project" value="TreeGrafter"/>
</dbReference>
<comment type="caution">
    <text evidence="3">The sequence shown here is derived from an EMBL/GenBank/DDBJ whole genome shotgun (WGS) entry which is preliminary data.</text>
</comment>
<proteinExistence type="predicted"/>
<dbReference type="CDD" id="cd19088">
    <property type="entry name" value="AKR_AKR13B1"/>
    <property type="match status" value="1"/>
</dbReference>
<dbReference type="InterPro" id="IPR050791">
    <property type="entry name" value="Aldo-Keto_reductase"/>
</dbReference>
<keyword evidence="1" id="KW-0560">Oxidoreductase</keyword>
<dbReference type="InterPro" id="IPR023210">
    <property type="entry name" value="NADP_OxRdtase_dom"/>
</dbReference>
<dbReference type="InterPro" id="IPR036812">
    <property type="entry name" value="NAD(P)_OxRdtase_dom_sf"/>
</dbReference>
<evidence type="ECO:0000256" key="1">
    <source>
        <dbReference type="ARBA" id="ARBA00023002"/>
    </source>
</evidence>
<evidence type="ECO:0000313" key="4">
    <source>
        <dbReference type="Proteomes" id="UP000539473"/>
    </source>
</evidence>
<name>A0A7W8NLE1_9DEIO</name>
<dbReference type="EMBL" id="JACHFK010000001">
    <property type="protein sequence ID" value="MBB5374629.1"/>
    <property type="molecule type" value="Genomic_DNA"/>
</dbReference>
<feature type="domain" description="NADP-dependent oxidoreductase" evidence="2">
    <location>
        <begin position="25"/>
        <end position="287"/>
    </location>
</feature>